<comment type="caution">
    <text evidence="1">The sequence shown here is derived from an EMBL/GenBank/DDBJ whole genome shotgun (WGS) entry which is preliminary data.</text>
</comment>
<evidence type="ECO:0000313" key="2">
    <source>
        <dbReference type="Proteomes" id="UP001150941"/>
    </source>
</evidence>
<reference evidence="1" key="1">
    <citation type="submission" date="2022-11" db="EMBL/GenBank/DDBJ databases">
        <authorList>
            <person name="Petersen C."/>
        </authorList>
    </citation>
    <scope>NUCLEOTIDE SEQUENCE</scope>
    <source>
        <strain evidence="1">IBT 19713</strain>
    </source>
</reference>
<name>A0A9W9PJR6_9EURO</name>
<dbReference type="AlphaFoldDB" id="A0A9W9PJR6"/>
<dbReference type="EMBL" id="JAPQKS010000002">
    <property type="protein sequence ID" value="KAJ5247241.1"/>
    <property type="molecule type" value="Genomic_DNA"/>
</dbReference>
<gene>
    <name evidence="1" type="ORF">N7468_002224</name>
</gene>
<organism evidence="1 2">
    <name type="scientific">Penicillium chermesinum</name>
    <dbReference type="NCBI Taxonomy" id="63820"/>
    <lineage>
        <taxon>Eukaryota</taxon>
        <taxon>Fungi</taxon>
        <taxon>Dikarya</taxon>
        <taxon>Ascomycota</taxon>
        <taxon>Pezizomycotina</taxon>
        <taxon>Eurotiomycetes</taxon>
        <taxon>Eurotiomycetidae</taxon>
        <taxon>Eurotiales</taxon>
        <taxon>Aspergillaceae</taxon>
        <taxon>Penicillium</taxon>
    </lineage>
</organism>
<evidence type="ECO:0000313" key="1">
    <source>
        <dbReference type="EMBL" id="KAJ5247241.1"/>
    </source>
</evidence>
<reference evidence="1" key="2">
    <citation type="journal article" date="2023" name="IMA Fungus">
        <title>Comparative genomic study of the Penicillium genus elucidates a diverse pangenome and 15 lateral gene transfer events.</title>
        <authorList>
            <person name="Petersen C."/>
            <person name="Sorensen T."/>
            <person name="Nielsen M.R."/>
            <person name="Sondergaard T.E."/>
            <person name="Sorensen J.L."/>
            <person name="Fitzpatrick D.A."/>
            <person name="Frisvad J.C."/>
            <person name="Nielsen K.L."/>
        </authorList>
    </citation>
    <scope>NUCLEOTIDE SEQUENCE</scope>
    <source>
        <strain evidence="1">IBT 19713</strain>
    </source>
</reference>
<accession>A0A9W9PJR6</accession>
<protein>
    <submittedName>
        <fullName evidence="1">Uncharacterized protein</fullName>
    </submittedName>
</protein>
<dbReference type="GeneID" id="83198824"/>
<dbReference type="RefSeq" id="XP_058334662.1">
    <property type="nucleotide sequence ID" value="XM_058471521.1"/>
</dbReference>
<dbReference type="Proteomes" id="UP001150941">
    <property type="component" value="Unassembled WGS sequence"/>
</dbReference>
<keyword evidence="2" id="KW-1185">Reference proteome</keyword>
<proteinExistence type="predicted"/>
<sequence>MGGISLFPITQNCGGFLRKLMSPNILNVRVVLTSHFTVLYYSLSLTTTCSMKAADGREGHRISLWTPGVGRILASAIYPRESCGVPKCQMLAGGCGHRGGIQFK</sequence>